<dbReference type="Gene3D" id="2.60.120.10">
    <property type="entry name" value="Jelly Rolls"/>
    <property type="match status" value="1"/>
</dbReference>
<dbReference type="InterPro" id="IPR050397">
    <property type="entry name" value="Env_Response_Regulators"/>
</dbReference>
<dbReference type="Pfam" id="PF00027">
    <property type="entry name" value="cNMP_binding"/>
    <property type="match status" value="1"/>
</dbReference>
<evidence type="ECO:0000259" key="1">
    <source>
        <dbReference type="PROSITE" id="PS50042"/>
    </source>
</evidence>
<dbReference type="SUPFAM" id="SSF51206">
    <property type="entry name" value="cAMP-binding domain-like"/>
    <property type="match status" value="1"/>
</dbReference>
<dbReference type="EMBL" id="JARYZI010000012">
    <property type="protein sequence ID" value="MDH8679456.1"/>
    <property type="molecule type" value="Genomic_DNA"/>
</dbReference>
<feature type="domain" description="Cyclic nucleotide-binding" evidence="1">
    <location>
        <begin position="26"/>
        <end position="118"/>
    </location>
</feature>
<evidence type="ECO:0000313" key="2">
    <source>
        <dbReference type="EMBL" id="MDH8679456.1"/>
    </source>
</evidence>
<evidence type="ECO:0000313" key="3">
    <source>
        <dbReference type="Proteomes" id="UP001158045"/>
    </source>
</evidence>
<dbReference type="PROSITE" id="PS50042">
    <property type="entry name" value="CNMP_BINDING_3"/>
    <property type="match status" value="1"/>
</dbReference>
<dbReference type="PANTHER" id="PTHR24567">
    <property type="entry name" value="CRP FAMILY TRANSCRIPTIONAL REGULATORY PROTEIN"/>
    <property type="match status" value="1"/>
</dbReference>
<dbReference type="Proteomes" id="UP001158045">
    <property type="component" value="Unassembled WGS sequence"/>
</dbReference>
<gene>
    <name evidence="2" type="primary">yeiL</name>
    <name evidence="2" type="ORF">QE109_14960</name>
</gene>
<dbReference type="RefSeq" id="WP_281095352.1">
    <property type="nucleotide sequence ID" value="NZ_JARYZI010000012.1"/>
</dbReference>
<sequence length="225" mass="26086">MQISNNPANVEMLCNTHHFKDFFSFDIIPYLEIHTFSNKEIICNEGEPFPYLYYLVKGKAKIYLTHKNGQRTLVLFAQAPCFIGEMGLLEIEPYAKGVTAMEMCTCLALPLSSCSNMLLEDPKFLRNLARILGDKARIRTDNLAKSYAYPFENRFASFILLSSCDNVYNEMHTEASEFLNVSYRHLLFTLHDLCSRQILEKHGRDYHILNRDYLEKLTDEISETI</sequence>
<dbReference type="InterPro" id="IPR014710">
    <property type="entry name" value="RmlC-like_jellyroll"/>
</dbReference>
<protein>
    <submittedName>
        <fullName evidence="2">Transcriptional regulator YeiL</fullName>
    </submittedName>
</protein>
<dbReference type="SMART" id="SM00100">
    <property type="entry name" value="cNMP"/>
    <property type="match status" value="1"/>
</dbReference>
<accession>A0ABT6NGB4</accession>
<dbReference type="CDD" id="cd00038">
    <property type="entry name" value="CAP_ED"/>
    <property type="match status" value="1"/>
</dbReference>
<dbReference type="InterPro" id="IPR018490">
    <property type="entry name" value="cNMP-bd_dom_sf"/>
</dbReference>
<keyword evidence="3" id="KW-1185">Reference proteome</keyword>
<comment type="caution">
    <text evidence="2">The sequence shown here is derived from an EMBL/GenBank/DDBJ whole genome shotgun (WGS) entry which is preliminary data.</text>
</comment>
<name>A0ABT6NGB4_9FIRM</name>
<dbReference type="InterPro" id="IPR000595">
    <property type="entry name" value="cNMP-bd_dom"/>
</dbReference>
<reference evidence="2 3" key="1">
    <citation type="submission" date="2023-04" db="EMBL/GenBank/DDBJ databases">
        <title>Fusibacter bizertensis strain WBS, isolated from littoral bottom sediments of the Arctic seas - biochemical and genomic analysis.</title>
        <authorList>
            <person name="Brioukhanov A.L."/>
        </authorList>
    </citation>
    <scope>NUCLEOTIDE SEQUENCE [LARGE SCALE GENOMIC DNA]</scope>
    <source>
        <strain evidence="2 3">WBS</strain>
    </source>
</reference>
<dbReference type="NCBIfam" id="NF007707">
    <property type="entry name" value="PRK10402.1"/>
    <property type="match status" value="1"/>
</dbReference>
<dbReference type="PANTHER" id="PTHR24567:SF26">
    <property type="entry name" value="REGULATORY PROTEIN YEIL"/>
    <property type="match status" value="1"/>
</dbReference>
<proteinExistence type="predicted"/>
<organism evidence="2 3">
    <name type="scientific">Fusibacter bizertensis</name>
    <dbReference type="NCBI Taxonomy" id="1488331"/>
    <lineage>
        <taxon>Bacteria</taxon>
        <taxon>Bacillati</taxon>
        <taxon>Bacillota</taxon>
        <taxon>Clostridia</taxon>
        <taxon>Eubacteriales</taxon>
        <taxon>Eubacteriales Family XII. Incertae Sedis</taxon>
        <taxon>Fusibacter</taxon>
    </lineage>
</organism>